<proteinExistence type="predicted"/>
<sequence length="111" mass="12835">MEKLFRKHEPLIWKVGFTHNPSWRWGNELYGYAHARDKWAGMVVLYCSTEQLGPAMLEAALIEKFKSQAGCRNIKLGGDTVQASMPDADDRFMTYVVYRAFKFPPPTRYLS</sequence>
<evidence type="ECO:0000313" key="1">
    <source>
        <dbReference type="EMBL" id="CAE7293243.1"/>
    </source>
</evidence>
<gene>
    <name evidence="1" type="ORF">SNEC2469_LOCUS7187</name>
</gene>
<reference evidence="1" key="1">
    <citation type="submission" date="2021-02" db="EMBL/GenBank/DDBJ databases">
        <authorList>
            <person name="Dougan E. K."/>
            <person name="Rhodes N."/>
            <person name="Thang M."/>
            <person name="Chan C."/>
        </authorList>
    </citation>
    <scope>NUCLEOTIDE SEQUENCE</scope>
</reference>
<keyword evidence="2" id="KW-1185">Reference proteome</keyword>
<dbReference type="OrthoDB" id="445539at2759"/>
<name>A0A812N114_9DINO</name>
<evidence type="ECO:0000313" key="2">
    <source>
        <dbReference type="Proteomes" id="UP000601435"/>
    </source>
</evidence>
<organism evidence="1 2">
    <name type="scientific">Symbiodinium necroappetens</name>
    <dbReference type="NCBI Taxonomy" id="1628268"/>
    <lineage>
        <taxon>Eukaryota</taxon>
        <taxon>Sar</taxon>
        <taxon>Alveolata</taxon>
        <taxon>Dinophyceae</taxon>
        <taxon>Suessiales</taxon>
        <taxon>Symbiodiniaceae</taxon>
        <taxon>Symbiodinium</taxon>
    </lineage>
</organism>
<accession>A0A812N114</accession>
<dbReference type="Proteomes" id="UP000601435">
    <property type="component" value="Unassembled WGS sequence"/>
</dbReference>
<protein>
    <submittedName>
        <fullName evidence="1">Uncharacterized protein</fullName>
    </submittedName>
</protein>
<comment type="caution">
    <text evidence="1">The sequence shown here is derived from an EMBL/GenBank/DDBJ whole genome shotgun (WGS) entry which is preliminary data.</text>
</comment>
<dbReference type="AlphaFoldDB" id="A0A812N114"/>
<dbReference type="EMBL" id="CAJNJA010012284">
    <property type="protein sequence ID" value="CAE7293243.1"/>
    <property type="molecule type" value="Genomic_DNA"/>
</dbReference>